<evidence type="ECO:0000256" key="2">
    <source>
        <dbReference type="ARBA" id="ARBA00022898"/>
    </source>
</evidence>
<dbReference type="Pfam" id="PF00202">
    <property type="entry name" value="Aminotran_3"/>
    <property type="match status" value="1"/>
</dbReference>
<gene>
    <name evidence="4" type="ORF">OL599_19045</name>
</gene>
<dbReference type="Gene3D" id="3.90.1150.10">
    <property type="entry name" value="Aspartate Aminotransferase, domain 1"/>
    <property type="match status" value="1"/>
</dbReference>
<dbReference type="InterPro" id="IPR015424">
    <property type="entry name" value="PyrdxlP-dep_Trfase"/>
</dbReference>
<dbReference type="GO" id="GO:0008483">
    <property type="term" value="F:transaminase activity"/>
    <property type="evidence" value="ECO:0007669"/>
    <property type="project" value="UniProtKB-KW"/>
</dbReference>
<dbReference type="AlphaFoldDB" id="A0AA41YUD3"/>
<name>A0AA41YUD3_9PROT</name>
<dbReference type="CDD" id="cd00610">
    <property type="entry name" value="OAT_like"/>
    <property type="match status" value="1"/>
</dbReference>
<dbReference type="Proteomes" id="UP001165679">
    <property type="component" value="Unassembled WGS sequence"/>
</dbReference>
<reference evidence="4" key="2">
    <citation type="submission" date="2022-10" db="EMBL/GenBank/DDBJ databases">
        <authorList>
            <person name="Trinh H.N."/>
        </authorList>
    </citation>
    <scope>NUCLEOTIDE SEQUENCE</scope>
    <source>
        <strain evidence="4">RN2-1</strain>
    </source>
</reference>
<evidence type="ECO:0000313" key="5">
    <source>
        <dbReference type="Proteomes" id="UP001165679"/>
    </source>
</evidence>
<evidence type="ECO:0000256" key="1">
    <source>
        <dbReference type="ARBA" id="ARBA00001933"/>
    </source>
</evidence>
<dbReference type="InterPro" id="IPR005814">
    <property type="entry name" value="Aminotrans_3"/>
</dbReference>
<dbReference type="SUPFAM" id="SSF53383">
    <property type="entry name" value="PLP-dependent transferases"/>
    <property type="match status" value="1"/>
</dbReference>
<dbReference type="PANTHER" id="PTHR43713:SF3">
    <property type="entry name" value="GLUTAMATE-1-SEMIALDEHYDE 2,1-AMINOMUTASE 1, CHLOROPLASTIC-RELATED"/>
    <property type="match status" value="1"/>
</dbReference>
<dbReference type="EMBL" id="JAPDNT010000022">
    <property type="protein sequence ID" value="MCW3476665.1"/>
    <property type="molecule type" value="Genomic_DNA"/>
</dbReference>
<organism evidence="4 5">
    <name type="scientific">Limobrevibacterium gyesilva</name>
    <dbReference type="NCBI Taxonomy" id="2991712"/>
    <lineage>
        <taxon>Bacteria</taxon>
        <taxon>Pseudomonadati</taxon>
        <taxon>Pseudomonadota</taxon>
        <taxon>Alphaproteobacteria</taxon>
        <taxon>Acetobacterales</taxon>
        <taxon>Acetobacteraceae</taxon>
        <taxon>Limobrevibacterium</taxon>
    </lineage>
</organism>
<keyword evidence="5" id="KW-1185">Reference proteome</keyword>
<evidence type="ECO:0000313" key="4">
    <source>
        <dbReference type="EMBL" id="MCW3476665.1"/>
    </source>
</evidence>
<keyword evidence="2 3" id="KW-0663">Pyridoxal phosphate</keyword>
<comment type="caution">
    <text evidence="4">The sequence shown here is derived from an EMBL/GenBank/DDBJ whole genome shotgun (WGS) entry which is preliminary data.</text>
</comment>
<dbReference type="PANTHER" id="PTHR43713">
    <property type="entry name" value="GLUTAMATE-1-SEMIALDEHYDE 2,1-AMINOMUTASE"/>
    <property type="match status" value="1"/>
</dbReference>
<keyword evidence="4" id="KW-0808">Transferase</keyword>
<accession>A0AA41YUD3</accession>
<proteinExistence type="inferred from homology"/>
<dbReference type="InterPro" id="IPR015422">
    <property type="entry name" value="PyrdxlP-dep_Trfase_small"/>
</dbReference>
<keyword evidence="4" id="KW-0032">Aminotransferase</keyword>
<protein>
    <submittedName>
        <fullName evidence="4">Aminotransferase class III-fold pyridoxal phosphate-dependent enzyme</fullName>
    </submittedName>
</protein>
<dbReference type="GO" id="GO:0030170">
    <property type="term" value="F:pyridoxal phosphate binding"/>
    <property type="evidence" value="ECO:0007669"/>
    <property type="project" value="InterPro"/>
</dbReference>
<dbReference type="InterPro" id="IPR015421">
    <property type="entry name" value="PyrdxlP-dep_Trfase_major"/>
</dbReference>
<sequence length="434" mass="46403">MTTTRNITIEAALDEAKQAYTDRNPASLAHHQAATGAMPGGNTRTVLYYDPFPITFARGAGARLWDIDGHEYVDFLGEFTAGIAGHSHPAIRRAVEKAMDSGISLGGHNTFEPRFAALVQQRFPSMELVRFTNSGTEANMLAISTAIACTGRKKVLVFRNGYHGAVFMFSPGANINAPFDYIYGSYNDIAATQAEIEANAADLAAVILEPMLGGGGCISAELPFLQMLRDTTAKHGIVLIFDEVMTSRLSPGGLQAVLGITPDLTTLGKYIGGGMSFGAFGGRADLMARFDPRSPNALPHAGTFNNNVLTMSAGIAALTEVYTPEAANALNAMGEDLRSRLNAVAERHGVAMQFTGRGSMLAVHMTRTPIRSPADAAKGNAKTRDLFFFDLQKAGNWIARRGMMVLSLPLTPADIDSLVDAVEEFATSRAHLLQ</sequence>
<reference evidence="4" key="1">
    <citation type="submission" date="2022-09" db="EMBL/GenBank/DDBJ databases">
        <title>Rhodovastum sp. nov. RN2-1 isolated from soil in Seongnam, South Korea.</title>
        <authorList>
            <person name="Le N.T."/>
        </authorList>
    </citation>
    <scope>NUCLEOTIDE SEQUENCE</scope>
    <source>
        <strain evidence="4">RN2-1</strain>
    </source>
</reference>
<comment type="cofactor">
    <cofactor evidence="1">
        <name>pyridoxal 5'-phosphate</name>
        <dbReference type="ChEBI" id="CHEBI:597326"/>
    </cofactor>
</comment>
<comment type="similarity">
    <text evidence="3">Belongs to the class-III pyridoxal-phosphate-dependent aminotransferase family.</text>
</comment>
<evidence type="ECO:0000256" key="3">
    <source>
        <dbReference type="RuleBase" id="RU003560"/>
    </source>
</evidence>
<dbReference type="RefSeq" id="WP_264715484.1">
    <property type="nucleotide sequence ID" value="NZ_JAPDNT010000022.1"/>
</dbReference>
<dbReference type="Gene3D" id="3.40.640.10">
    <property type="entry name" value="Type I PLP-dependent aspartate aminotransferase-like (Major domain)"/>
    <property type="match status" value="1"/>
</dbReference>